<comment type="caution">
    <text evidence="1">The sequence shown here is derived from an EMBL/GenBank/DDBJ whole genome shotgun (WGS) entry which is preliminary data.</text>
</comment>
<organism evidence="1 2">
    <name type="scientific">Enterococcus thailandicus</name>
    <dbReference type="NCBI Taxonomy" id="417368"/>
    <lineage>
        <taxon>Bacteria</taxon>
        <taxon>Bacillati</taxon>
        <taxon>Bacillota</taxon>
        <taxon>Bacilli</taxon>
        <taxon>Lactobacillales</taxon>
        <taxon>Enterococcaceae</taxon>
        <taxon>Enterococcus</taxon>
    </lineage>
</organism>
<proteinExistence type="predicted"/>
<accession>A0A510W9H2</accession>
<sequence length="63" mass="7605">MYVWLHGYLDDVTQKVTTETQIDENRQVILDRENKPRNFYTDEIIGYKYSMTILEGQFRKKAT</sequence>
<dbReference type="GeneID" id="77486539"/>
<reference evidence="1 2" key="1">
    <citation type="submission" date="2019-07" db="EMBL/GenBank/DDBJ databases">
        <title>Whole genome shotgun sequence of Enterococcus thailandicus NBRC 101867.</title>
        <authorList>
            <person name="Hosoyama A."/>
            <person name="Uohara A."/>
            <person name="Ohji S."/>
            <person name="Ichikawa N."/>
        </authorList>
    </citation>
    <scope>NUCLEOTIDE SEQUENCE [LARGE SCALE GENOMIC DNA]</scope>
    <source>
        <strain evidence="1 2">NBRC 101867</strain>
    </source>
</reference>
<gene>
    <name evidence="1" type="ORF">ETH01_01550</name>
</gene>
<dbReference type="EMBL" id="BJUG01000001">
    <property type="protein sequence ID" value="GEK35868.1"/>
    <property type="molecule type" value="Genomic_DNA"/>
</dbReference>
<evidence type="ECO:0000313" key="1">
    <source>
        <dbReference type="EMBL" id="GEK35868.1"/>
    </source>
</evidence>
<dbReference type="Proteomes" id="UP000321361">
    <property type="component" value="Unassembled WGS sequence"/>
</dbReference>
<evidence type="ECO:0000313" key="2">
    <source>
        <dbReference type="Proteomes" id="UP000321361"/>
    </source>
</evidence>
<protein>
    <submittedName>
        <fullName evidence="1">Uncharacterized protein</fullName>
    </submittedName>
</protein>
<dbReference type="AlphaFoldDB" id="A0A510W9H2"/>
<name>A0A510W9H2_ENTTH</name>
<dbReference type="RefSeq" id="WP_071868649.1">
    <property type="nucleotide sequence ID" value="NZ_BJUG01000001.1"/>
</dbReference>